<comment type="caution">
    <text evidence="10">The sequence shown here is derived from an EMBL/GenBank/DDBJ whole genome shotgun (WGS) entry which is preliminary data.</text>
</comment>
<accession>A0A4Q7DGK9</accession>
<dbReference type="NCBIfam" id="TIGR00589">
    <property type="entry name" value="ogt"/>
    <property type="match status" value="1"/>
</dbReference>
<keyword evidence="11" id="KW-1185">Reference proteome</keyword>
<dbReference type="AlphaFoldDB" id="A0A4Q7DGK9"/>
<gene>
    <name evidence="10" type="ORF">EQU50_07185</name>
</gene>
<dbReference type="Pfam" id="PF01035">
    <property type="entry name" value="DNA_binding_1"/>
    <property type="match status" value="1"/>
</dbReference>
<proteinExistence type="inferred from homology"/>
<dbReference type="EC" id="2.1.1.63" evidence="3"/>
<keyword evidence="6" id="KW-0227">DNA damage</keyword>
<dbReference type="PANTHER" id="PTHR10815:SF13">
    <property type="entry name" value="METHYLATED-DNA--PROTEIN-CYSTEINE METHYLTRANSFERASE"/>
    <property type="match status" value="1"/>
</dbReference>
<comment type="catalytic activity">
    <reaction evidence="8">
        <text>a 6-O-methyl-2'-deoxyguanosine in DNA + L-cysteinyl-[protein] = S-methyl-L-cysteinyl-[protein] + a 2'-deoxyguanosine in DNA</text>
        <dbReference type="Rhea" id="RHEA:24000"/>
        <dbReference type="Rhea" id="RHEA-COMP:10131"/>
        <dbReference type="Rhea" id="RHEA-COMP:10132"/>
        <dbReference type="Rhea" id="RHEA-COMP:11367"/>
        <dbReference type="Rhea" id="RHEA-COMP:11368"/>
        <dbReference type="ChEBI" id="CHEBI:29950"/>
        <dbReference type="ChEBI" id="CHEBI:82612"/>
        <dbReference type="ChEBI" id="CHEBI:85445"/>
        <dbReference type="ChEBI" id="CHEBI:85448"/>
        <dbReference type="EC" id="2.1.1.63"/>
    </reaction>
</comment>
<evidence type="ECO:0000256" key="4">
    <source>
        <dbReference type="ARBA" id="ARBA00022603"/>
    </source>
</evidence>
<dbReference type="GO" id="GO:0006281">
    <property type="term" value="P:DNA repair"/>
    <property type="evidence" value="ECO:0007669"/>
    <property type="project" value="UniProtKB-KW"/>
</dbReference>
<keyword evidence="5 10" id="KW-0808">Transferase</keyword>
<dbReference type="FunFam" id="1.10.10.10:FF:000214">
    <property type="entry name" value="Methylated-DNA--protein-cysteine methyltransferase"/>
    <property type="match status" value="1"/>
</dbReference>
<evidence type="ECO:0000256" key="2">
    <source>
        <dbReference type="ARBA" id="ARBA00008711"/>
    </source>
</evidence>
<evidence type="ECO:0000313" key="11">
    <source>
        <dbReference type="Proteomes" id="UP000293550"/>
    </source>
</evidence>
<dbReference type="Proteomes" id="UP000293550">
    <property type="component" value="Unassembled WGS sequence"/>
</dbReference>
<dbReference type="SUPFAM" id="SSF46767">
    <property type="entry name" value="Methylated DNA-protein cysteine methyltransferase, C-terminal domain"/>
    <property type="match status" value="1"/>
</dbReference>
<dbReference type="InterPro" id="IPR001497">
    <property type="entry name" value="MethylDNA_cys_MeTrfase_AS"/>
</dbReference>
<keyword evidence="4 10" id="KW-0489">Methyltransferase</keyword>
<evidence type="ECO:0000259" key="9">
    <source>
        <dbReference type="Pfam" id="PF01035"/>
    </source>
</evidence>
<name>A0A4Q7DGK9_9PROT</name>
<comment type="catalytic activity">
    <reaction evidence="1">
        <text>a 4-O-methyl-thymidine in DNA + L-cysteinyl-[protein] = a thymidine in DNA + S-methyl-L-cysteinyl-[protein]</text>
        <dbReference type="Rhea" id="RHEA:53428"/>
        <dbReference type="Rhea" id="RHEA-COMP:10131"/>
        <dbReference type="Rhea" id="RHEA-COMP:10132"/>
        <dbReference type="Rhea" id="RHEA-COMP:13555"/>
        <dbReference type="Rhea" id="RHEA-COMP:13556"/>
        <dbReference type="ChEBI" id="CHEBI:29950"/>
        <dbReference type="ChEBI" id="CHEBI:82612"/>
        <dbReference type="ChEBI" id="CHEBI:137386"/>
        <dbReference type="ChEBI" id="CHEBI:137387"/>
        <dbReference type="EC" id="2.1.1.63"/>
    </reaction>
</comment>
<dbReference type="CDD" id="cd06445">
    <property type="entry name" value="ATase"/>
    <property type="match status" value="1"/>
</dbReference>
<evidence type="ECO:0000256" key="6">
    <source>
        <dbReference type="ARBA" id="ARBA00022763"/>
    </source>
</evidence>
<dbReference type="EMBL" id="SCFB01000014">
    <property type="protein sequence ID" value="RZI45400.1"/>
    <property type="molecule type" value="Genomic_DNA"/>
</dbReference>
<dbReference type="InterPro" id="IPR014048">
    <property type="entry name" value="MethylDNA_cys_MeTrfase_DNA-bd"/>
</dbReference>
<comment type="similarity">
    <text evidence="2">Belongs to the MGMT family.</text>
</comment>
<feature type="domain" description="Methylated-DNA-[protein]-cysteine S-methyltransferase DNA binding" evidence="9">
    <location>
        <begin position="98"/>
        <end position="176"/>
    </location>
</feature>
<keyword evidence="7" id="KW-0234">DNA repair</keyword>
<protein>
    <recommendedName>
        <fullName evidence="3">methylated-DNA--[protein]-cysteine S-methyltransferase</fullName>
        <ecNumber evidence="3">2.1.1.63</ecNumber>
    </recommendedName>
</protein>
<evidence type="ECO:0000313" key="10">
    <source>
        <dbReference type="EMBL" id="RZI45400.1"/>
    </source>
</evidence>
<dbReference type="GO" id="GO:0032259">
    <property type="term" value="P:methylation"/>
    <property type="evidence" value="ECO:0007669"/>
    <property type="project" value="UniProtKB-KW"/>
</dbReference>
<dbReference type="InterPro" id="IPR036217">
    <property type="entry name" value="MethylDNA_cys_MeTrfase_DNAb"/>
</dbReference>
<evidence type="ECO:0000256" key="7">
    <source>
        <dbReference type="ARBA" id="ARBA00023204"/>
    </source>
</evidence>
<dbReference type="GO" id="GO:0003908">
    <property type="term" value="F:methylated-DNA-[protein]-cysteine S-methyltransferase activity"/>
    <property type="evidence" value="ECO:0007669"/>
    <property type="project" value="UniProtKB-EC"/>
</dbReference>
<dbReference type="RefSeq" id="WP_130154450.1">
    <property type="nucleotide sequence ID" value="NZ_SCFB01000014.1"/>
</dbReference>
<evidence type="ECO:0000256" key="5">
    <source>
        <dbReference type="ARBA" id="ARBA00022679"/>
    </source>
</evidence>
<evidence type="ECO:0000256" key="3">
    <source>
        <dbReference type="ARBA" id="ARBA00011918"/>
    </source>
</evidence>
<reference evidence="10 11" key="1">
    <citation type="submission" date="2018-10" db="EMBL/GenBank/DDBJ databases">
        <title>An updated phylogeny of the Alphaproteobacteria reveals that the parasitic Rickettsiales and Holosporales have independent origins.</title>
        <authorList>
            <person name="Munoz-Gomez S.A."/>
            <person name="Hess S."/>
            <person name="Burger G."/>
            <person name="Lang B.F."/>
            <person name="Susko E."/>
            <person name="Slamovits C.H."/>
            <person name="Roger A.J."/>
        </authorList>
    </citation>
    <scope>NUCLEOTIDE SEQUENCE [LARGE SCALE GENOMIC DNA]</scope>
    <source>
        <strain evidence="10">HOLO01</strain>
    </source>
</reference>
<evidence type="ECO:0000256" key="8">
    <source>
        <dbReference type="ARBA" id="ARBA00049348"/>
    </source>
</evidence>
<dbReference type="Gene3D" id="1.10.10.10">
    <property type="entry name" value="Winged helix-like DNA-binding domain superfamily/Winged helix DNA-binding domain"/>
    <property type="match status" value="1"/>
</dbReference>
<sequence>MELRQECRYLSSTAYDSLCHDMGLIGGVVELPFGKVIVRLLGNAICGLGFVNSSCLKAFLPHKIFDKPYQPNDVRCQNVVRNVFDKKPVSLILSGTTFQHQVWHQLQEIPSGEVISYQALAERMGDVKKTRAVASAVARNPIAWLIPCHRVLPKKRGIGEYHWGPEIKANLLRWEKGDWNDA</sequence>
<dbReference type="PROSITE" id="PS00374">
    <property type="entry name" value="MGMT"/>
    <property type="match status" value="1"/>
</dbReference>
<dbReference type="PANTHER" id="PTHR10815">
    <property type="entry name" value="METHYLATED-DNA--PROTEIN-CYSTEINE METHYLTRANSFERASE"/>
    <property type="match status" value="1"/>
</dbReference>
<dbReference type="InterPro" id="IPR036388">
    <property type="entry name" value="WH-like_DNA-bd_sf"/>
</dbReference>
<evidence type="ECO:0000256" key="1">
    <source>
        <dbReference type="ARBA" id="ARBA00001286"/>
    </source>
</evidence>
<organism evidence="10 11">
    <name type="scientific">Candidatus Finniella inopinata</name>
    <dbReference type="NCBI Taxonomy" id="1696036"/>
    <lineage>
        <taxon>Bacteria</taxon>
        <taxon>Pseudomonadati</taxon>
        <taxon>Pseudomonadota</taxon>
        <taxon>Alphaproteobacteria</taxon>
        <taxon>Holosporales</taxon>
        <taxon>Candidatus Paracaedibacteraceae</taxon>
        <taxon>Candidatus Finniella</taxon>
    </lineage>
</organism>
<dbReference type="OrthoDB" id="9802228at2"/>